<comment type="caution">
    <text evidence="1">The sequence shown here is derived from an EMBL/GenBank/DDBJ whole genome shotgun (WGS) entry which is preliminary data.</text>
</comment>
<sequence length="158" mass="17290">MKKMSCGTQNGNFVNKCGGILGAVGLIVLTGCNQSSAPTEQKTLDTSLCQFAVGSCQQTINNLNLSLSIDPVNAPSETPITYQLEFSEPVEHLKAQIAGRDMFMGTIPLVWQSENSRLFETTASYGSCSSGYMVWRLQLEFQHKGKTNLVHFDFLADN</sequence>
<reference evidence="1" key="1">
    <citation type="journal article" date="2014" name="Int. J. Syst. Evol. Microbiol.">
        <title>Complete genome sequence of Corynebacterium casei LMG S-19264T (=DSM 44701T), isolated from a smear-ripened cheese.</title>
        <authorList>
            <consortium name="US DOE Joint Genome Institute (JGI-PGF)"/>
            <person name="Walter F."/>
            <person name="Albersmeier A."/>
            <person name="Kalinowski J."/>
            <person name="Ruckert C."/>
        </authorList>
    </citation>
    <scope>NUCLEOTIDE SEQUENCE</scope>
    <source>
        <strain evidence="1">NBRC 101628</strain>
    </source>
</reference>
<reference evidence="1" key="2">
    <citation type="submission" date="2023-01" db="EMBL/GenBank/DDBJ databases">
        <title>Draft genome sequence of Paraferrimonas sedimenticola strain NBRC 101628.</title>
        <authorList>
            <person name="Sun Q."/>
            <person name="Mori K."/>
        </authorList>
    </citation>
    <scope>NUCLEOTIDE SEQUENCE</scope>
    <source>
        <strain evidence="1">NBRC 101628</strain>
    </source>
</reference>
<dbReference type="RefSeq" id="WP_141237412.1">
    <property type="nucleotide sequence ID" value="NZ_BSNC01000004.1"/>
</dbReference>
<accession>A0AA37RVP0</accession>
<protein>
    <recommendedName>
        <fullName evidence="3">Lipoprotein</fullName>
    </recommendedName>
</protein>
<dbReference type="PROSITE" id="PS51257">
    <property type="entry name" value="PROKAR_LIPOPROTEIN"/>
    <property type="match status" value="1"/>
</dbReference>
<evidence type="ECO:0008006" key="3">
    <source>
        <dbReference type="Google" id="ProtNLM"/>
    </source>
</evidence>
<evidence type="ECO:0000313" key="1">
    <source>
        <dbReference type="EMBL" id="GLP96083.1"/>
    </source>
</evidence>
<dbReference type="EMBL" id="BSNC01000004">
    <property type="protein sequence ID" value="GLP96083.1"/>
    <property type="molecule type" value="Genomic_DNA"/>
</dbReference>
<name>A0AA37RVP0_9GAMM</name>
<dbReference type="Proteomes" id="UP001161422">
    <property type="component" value="Unassembled WGS sequence"/>
</dbReference>
<proteinExistence type="predicted"/>
<dbReference type="AlphaFoldDB" id="A0AA37RVP0"/>
<evidence type="ECO:0000313" key="2">
    <source>
        <dbReference type="Proteomes" id="UP001161422"/>
    </source>
</evidence>
<gene>
    <name evidence="1" type="ORF">GCM10007895_13890</name>
</gene>
<keyword evidence="2" id="KW-1185">Reference proteome</keyword>
<organism evidence="1 2">
    <name type="scientific">Paraferrimonas sedimenticola</name>
    <dbReference type="NCBI Taxonomy" id="375674"/>
    <lineage>
        <taxon>Bacteria</taxon>
        <taxon>Pseudomonadati</taxon>
        <taxon>Pseudomonadota</taxon>
        <taxon>Gammaproteobacteria</taxon>
        <taxon>Alteromonadales</taxon>
        <taxon>Ferrimonadaceae</taxon>
        <taxon>Paraferrimonas</taxon>
    </lineage>
</organism>